<keyword evidence="5" id="KW-1185">Reference proteome</keyword>
<dbReference type="EMBL" id="CP002581">
    <property type="protein sequence ID" value="AJK48265.1"/>
    <property type="molecule type" value="Genomic_DNA"/>
</dbReference>
<reference evidence="4 5" key="2">
    <citation type="journal article" date="2016" name="Appl. Microbiol. Biotechnol.">
        <title>Mutations improving production and secretion of extracellular lipase by Burkholderia glumae PG1.</title>
        <authorList>
            <person name="Knapp A."/>
            <person name="Voget S."/>
            <person name="Gao R."/>
            <person name="Zaburannyi N."/>
            <person name="Krysciak D."/>
            <person name="Breuer M."/>
            <person name="Hauer B."/>
            <person name="Streit W.R."/>
            <person name="Muller R."/>
            <person name="Daniel R."/>
            <person name="Jaeger K.E."/>
        </authorList>
    </citation>
    <scope>NUCLEOTIDE SEQUENCE [LARGE SCALE GENOMIC DNA]</scope>
    <source>
        <strain evidence="4 5">PG1</strain>
    </source>
</reference>
<accession>A0A0B6S4N6</accession>
<dbReference type="SMART" id="SM00342">
    <property type="entry name" value="HTH_ARAC"/>
    <property type="match status" value="1"/>
</dbReference>
<dbReference type="HOGENOM" id="CLU_000445_100_0_4"/>
<reference evidence="5" key="1">
    <citation type="submission" date="2011-03" db="EMBL/GenBank/DDBJ databases">
        <authorList>
            <person name="Voget S."/>
            <person name="Streit W.R."/>
            <person name="Jaeger K.E."/>
            <person name="Daniel R."/>
        </authorList>
    </citation>
    <scope>NUCLEOTIDE SEQUENCE [LARGE SCALE GENOMIC DNA]</scope>
    <source>
        <strain evidence="5">PG1</strain>
    </source>
</reference>
<dbReference type="GO" id="GO:0003700">
    <property type="term" value="F:DNA-binding transcription factor activity"/>
    <property type="evidence" value="ECO:0007669"/>
    <property type="project" value="InterPro"/>
</dbReference>
<gene>
    <name evidence="4" type="ORF">BGL_2c01690</name>
</gene>
<dbReference type="PROSITE" id="PS01124">
    <property type="entry name" value="HTH_ARAC_FAMILY_2"/>
    <property type="match status" value="1"/>
</dbReference>
<dbReference type="PANTHER" id="PTHR43436">
    <property type="entry name" value="ARAC-FAMILY TRANSCRIPTIONAL REGULATOR"/>
    <property type="match status" value="1"/>
</dbReference>
<protein>
    <submittedName>
        <fullName evidence="4">Putative transcriptional regulator, AraC family</fullName>
    </submittedName>
</protein>
<feature type="domain" description="HTH araC/xylS-type" evidence="3">
    <location>
        <begin position="205"/>
        <end position="303"/>
    </location>
</feature>
<dbReference type="InterPro" id="IPR009057">
    <property type="entry name" value="Homeodomain-like_sf"/>
</dbReference>
<keyword evidence="1" id="KW-0805">Transcription regulation</keyword>
<dbReference type="PANTHER" id="PTHR43436:SF1">
    <property type="entry name" value="TRANSCRIPTIONAL REGULATORY PROTEIN"/>
    <property type="match status" value="1"/>
</dbReference>
<proteinExistence type="predicted"/>
<dbReference type="GO" id="GO:0043565">
    <property type="term" value="F:sequence-specific DNA binding"/>
    <property type="evidence" value="ECO:0007669"/>
    <property type="project" value="InterPro"/>
</dbReference>
<dbReference type="Pfam" id="PF12833">
    <property type="entry name" value="HTH_18"/>
    <property type="match status" value="1"/>
</dbReference>
<sequence length="321" mass="34406">MDTHSAKPEDAAGTAAARTGIAAIVARHLGGRNEGATPIAGLTIHGVHAPTEPASFLYEPSFALIACGAKRVMLAGQTYVYDASRFLLTAVGLPTVVQVLDASPSAPYYSIKLDIDLALAADLIAEVDQHGPRTPSAATGMALGPVTPAIAQAALRLVALLDAPEDIPILARSIERELLYRVLTSPAGARLRQAVQLGTQTNRVAAAIRWIRENFSRPFSIGELVRAAGMAESTLHQHFRALTAMSPLQYQKHLRLHEARRLMLNERIDAASAAHRVGYESPTQFSREYSRLFGQPPKRDVRAIREAEAGMEMAGLAGPAE</sequence>
<dbReference type="Pfam" id="PF06719">
    <property type="entry name" value="AraC_N"/>
    <property type="match status" value="1"/>
</dbReference>
<evidence type="ECO:0000259" key="3">
    <source>
        <dbReference type="PROSITE" id="PS01124"/>
    </source>
</evidence>
<organism evidence="4 5">
    <name type="scientific">Burkholderia plantarii</name>
    <dbReference type="NCBI Taxonomy" id="41899"/>
    <lineage>
        <taxon>Bacteria</taxon>
        <taxon>Pseudomonadati</taxon>
        <taxon>Pseudomonadota</taxon>
        <taxon>Betaproteobacteria</taxon>
        <taxon>Burkholderiales</taxon>
        <taxon>Burkholderiaceae</taxon>
        <taxon>Burkholderia</taxon>
    </lineage>
</organism>
<dbReference type="InterPro" id="IPR018060">
    <property type="entry name" value="HTH_AraC"/>
</dbReference>
<name>A0A0B6S4N6_BURPL</name>
<dbReference type="SUPFAM" id="SSF46689">
    <property type="entry name" value="Homeodomain-like"/>
    <property type="match status" value="2"/>
</dbReference>
<evidence type="ECO:0000313" key="5">
    <source>
        <dbReference type="Proteomes" id="UP000031838"/>
    </source>
</evidence>
<evidence type="ECO:0000256" key="1">
    <source>
        <dbReference type="ARBA" id="ARBA00023015"/>
    </source>
</evidence>
<evidence type="ECO:0000256" key="2">
    <source>
        <dbReference type="ARBA" id="ARBA00023163"/>
    </source>
</evidence>
<dbReference type="KEGG" id="bgp:BGL_2c01690"/>
<dbReference type="AlphaFoldDB" id="A0A0B6S4N6"/>
<evidence type="ECO:0000313" key="4">
    <source>
        <dbReference type="EMBL" id="AJK48265.1"/>
    </source>
</evidence>
<dbReference type="Proteomes" id="UP000031838">
    <property type="component" value="Chromosome 2"/>
</dbReference>
<keyword evidence="2" id="KW-0804">Transcription</keyword>
<dbReference type="RefSeq" id="WP_052498378.1">
    <property type="nucleotide sequence ID" value="NZ_CP002581.1"/>
</dbReference>
<dbReference type="Gene3D" id="1.10.10.60">
    <property type="entry name" value="Homeodomain-like"/>
    <property type="match status" value="1"/>
</dbReference>
<dbReference type="InterPro" id="IPR009594">
    <property type="entry name" value="Tscrpt_reg_HTH_AraC_N"/>
</dbReference>